<evidence type="ECO:0000256" key="1">
    <source>
        <dbReference type="SAM" id="MobiDB-lite"/>
    </source>
</evidence>
<dbReference type="OrthoDB" id="994652at2759"/>
<feature type="region of interest" description="Disordered" evidence="1">
    <location>
        <begin position="68"/>
        <end position="89"/>
    </location>
</feature>
<name>A0A9E7FMF2_9LILI</name>
<feature type="signal peptide" evidence="2">
    <location>
        <begin position="1"/>
        <end position="22"/>
    </location>
</feature>
<dbReference type="AlphaFoldDB" id="A0A9E7FMF2"/>
<evidence type="ECO:0000313" key="4">
    <source>
        <dbReference type="Proteomes" id="UP001055439"/>
    </source>
</evidence>
<organism evidence="3 4">
    <name type="scientific">Musa troglodytarum</name>
    <name type="common">fe'i banana</name>
    <dbReference type="NCBI Taxonomy" id="320322"/>
    <lineage>
        <taxon>Eukaryota</taxon>
        <taxon>Viridiplantae</taxon>
        <taxon>Streptophyta</taxon>
        <taxon>Embryophyta</taxon>
        <taxon>Tracheophyta</taxon>
        <taxon>Spermatophyta</taxon>
        <taxon>Magnoliopsida</taxon>
        <taxon>Liliopsida</taxon>
        <taxon>Zingiberales</taxon>
        <taxon>Musaceae</taxon>
        <taxon>Musa</taxon>
    </lineage>
</organism>
<accession>A0A9E7FMF2</accession>
<evidence type="ECO:0000313" key="3">
    <source>
        <dbReference type="EMBL" id="URD98468.1"/>
    </source>
</evidence>
<protein>
    <recommendedName>
        <fullName evidence="5">Secreted protein</fullName>
    </recommendedName>
</protein>
<feature type="compositionally biased region" description="Polar residues" evidence="1">
    <location>
        <begin position="78"/>
        <end position="89"/>
    </location>
</feature>
<gene>
    <name evidence="3" type="ORF">MUK42_27805</name>
</gene>
<dbReference type="EMBL" id="CP097506">
    <property type="protein sequence ID" value="URD98468.1"/>
    <property type="molecule type" value="Genomic_DNA"/>
</dbReference>
<evidence type="ECO:0008006" key="5">
    <source>
        <dbReference type="Google" id="ProtNLM"/>
    </source>
</evidence>
<keyword evidence="2" id="KW-0732">Signal</keyword>
<reference evidence="3" key="1">
    <citation type="submission" date="2022-05" db="EMBL/GenBank/DDBJ databases">
        <title>The Musa troglodytarum L. genome provides insights into the mechanism of non-climacteric behaviour and enrichment of carotenoids.</title>
        <authorList>
            <person name="Wang J."/>
        </authorList>
    </citation>
    <scope>NUCLEOTIDE SEQUENCE</scope>
    <source>
        <tissue evidence="3">Leaf</tissue>
    </source>
</reference>
<sequence length="89" mass="9611">MTALHRAASILCALVLLQFLLGFPSPPSEREIVRERSQPRRLLQPLAAATVNPKGSLGALTGQTVVEASASLRRLPPSKSNPSQNKERN</sequence>
<dbReference type="Proteomes" id="UP001055439">
    <property type="component" value="Chromosome 4"/>
</dbReference>
<evidence type="ECO:0000256" key="2">
    <source>
        <dbReference type="SAM" id="SignalP"/>
    </source>
</evidence>
<keyword evidence="4" id="KW-1185">Reference proteome</keyword>
<proteinExistence type="predicted"/>
<feature type="chain" id="PRO_5038565205" description="Secreted protein" evidence="2">
    <location>
        <begin position="23"/>
        <end position="89"/>
    </location>
</feature>